<dbReference type="AlphaFoldDB" id="A0A5A7PL86"/>
<dbReference type="Proteomes" id="UP000325081">
    <property type="component" value="Unassembled WGS sequence"/>
</dbReference>
<dbReference type="GO" id="GO:0016788">
    <property type="term" value="F:hydrolase activity, acting on ester bonds"/>
    <property type="evidence" value="ECO:0007669"/>
    <property type="project" value="InterPro"/>
</dbReference>
<accession>A0A5A7PL86</accession>
<name>A0A5A7PL86_STRAF</name>
<dbReference type="CDD" id="cd01837">
    <property type="entry name" value="SGNH_plant_lipase_like"/>
    <property type="match status" value="1"/>
</dbReference>
<keyword evidence="2 5" id="KW-0732">Signal</keyword>
<keyword evidence="4" id="KW-0325">Glycoprotein</keyword>
<organism evidence="6 7">
    <name type="scientific">Striga asiatica</name>
    <name type="common">Asiatic witchweed</name>
    <name type="synonym">Buchnera asiatica</name>
    <dbReference type="NCBI Taxonomy" id="4170"/>
    <lineage>
        <taxon>Eukaryota</taxon>
        <taxon>Viridiplantae</taxon>
        <taxon>Streptophyta</taxon>
        <taxon>Embryophyta</taxon>
        <taxon>Tracheophyta</taxon>
        <taxon>Spermatophyta</taxon>
        <taxon>Magnoliopsida</taxon>
        <taxon>eudicotyledons</taxon>
        <taxon>Gunneridae</taxon>
        <taxon>Pentapetalae</taxon>
        <taxon>asterids</taxon>
        <taxon>lamiids</taxon>
        <taxon>Lamiales</taxon>
        <taxon>Orobanchaceae</taxon>
        <taxon>Buchnereae</taxon>
        <taxon>Striga</taxon>
    </lineage>
</organism>
<evidence type="ECO:0000256" key="5">
    <source>
        <dbReference type="SAM" id="SignalP"/>
    </source>
</evidence>
<evidence type="ECO:0000256" key="3">
    <source>
        <dbReference type="ARBA" id="ARBA00022801"/>
    </source>
</evidence>
<dbReference type="OrthoDB" id="903995at2759"/>
<dbReference type="Gene3D" id="3.40.50.1110">
    <property type="entry name" value="SGNH hydrolase"/>
    <property type="match status" value="1"/>
</dbReference>
<evidence type="ECO:0000313" key="6">
    <source>
        <dbReference type="EMBL" id="GER33406.1"/>
    </source>
</evidence>
<keyword evidence="3 6" id="KW-0378">Hydrolase</keyword>
<evidence type="ECO:0000313" key="7">
    <source>
        <dbReference type="Proteomes" id="UP000325081"/>
    </source>
</evidence>
<evidence type="ECO:0000256" key="2">
    <source>
        <dbReference type="ARBA" id="ARBA00022729"/>
    </source>
</evidence>
<dbReference type="InterPro" id="IPR035669">
    <property type="entry name" value="SGNH_plant_lipase-like"/>
</dbReference>
<keyword evidence="7" id="KW-1185">Reference proteome</keyword>
<feature type="chain" id="PRO_5022930566" evidence="5">
    <location>
        <begin position="26"/>
        <end position="371"/>
    </location>
</feature>
<reference evidence="7" key="1">
    <citation type="journal article" date="2019" name="Curr. Biol.">
        <title>Genome Sequence of Striga asiatica Provides Insight into the Evolution of Plant Parasitism.</title>
        <authorList>
            <person name="Yoshida S."/>
            <person name="Kim S."/>
            <person name="Wafula E.K."/>
            <person name="Tanskanen J."/>
            <person name="Kim Y.M."/>
            <person name="Honaas L."/>
            <person name="Yang Z."/>
            <person name="Spallek T."/>
            <person name="Conn C.E."/>
            <person name="Ichihashi Y."/>
            <person name="Cheong K."/>
            <person name="Cui S."/>
            <person name="Der J.P."/>
            <person name="Gundlach H."/>
            <person name="Jiao Y."/>
            <person name="Hori C."/>
            <person name="Ishida J.K."/>
            <person name="Kasahara H."/>
            <person name="Kiba T."/>
            <person name="Kim M.S."/>
            <person name="Koo N."/>
            <person name="Laohavisit A."/>
            <person name="Lee Y.H."/>
            <person name="Lumba S."/>
            <person name="McCourt P."/>
            <person name="Mortimer J.C."/>
            <person name="Mutuku J.M."/>
            <person name="Nomura T."/>
            <person name="Sasaki-Sekimoto Y."/>
            <person name="Seto Y."/>
            <person name="Wang Y."/>
            <person name="Wakatake T."/>
            <person name="Sakakibara H."/>
            <person name="Demura T."/>
            <person name="Yamaguchi S."/>
            <person name="Yoneyama K."/>
            <person name="Manabe R.I."/>
            <person name="Nelson D.C."/>
            <person name="Schulman A.H."/>
            <person name="Timko M.P."/>
            <person name="dePamphilis C.W."/>
            <person name="Choi D."/>
            <person name="Shirasu K."/>
        </authorList>
    </citation>
    <scope>NUCLEOTIDE SEQUENCE [LARGE SCALE GENOMIC DNA]</scope>
    <source>
        <strain evidence="7">cv. UVA1</strain>
    </source>
</reference>
<evidence type="ECO:0000256" key="4">
    <source>
        <dbReference type="ARBA" id="ARBA00023180"/>
    </source>
</evidence>
<feature type="signal peptide" evidence="5">
    <location>
        <begin position="1"/>
        <end position="25"/>
    </location>
</feature>
<dbReference type="SUPFAM" id="SSF52266">
    <property type="entry name" value="SGNH hydrolase"/>
    <property type="match status" value="1"/>
</dbReference>
<gene>
    <name evidence="6" type="ORF">STAS_09539</name>
</gene>
<comment type="caution">
    <text evidence="6">The sequence shown here is derived from an EMBL/GenBank/DDBJ whole genome shotgun (WGS) entry which is preliminary data.</text>
</comment>
<comment type="similarity">
    <text evidence="1">Belongs to the 'GDSL' lipolytic enzyme family.</text>
</comment>
<sequence length="371" mass="40885">MGFSAFLFSVVRSYILIMLIGAAACANNTTCQFQSLYQFGDSTSDTGNLVRILPFGPFLPAARQPYGRTFPGKPTGRWSDGRLIIDFSAASVGLPPLNPYLKKYASFENGVNFAVAGATALNMSFFTSKGIIVPLSVGSLARQLTWFRRHLTTICSGPSDCADRLNKSLIFMGEIGSNDINYPLTQGKSLEEIKTYVPFIIQAIVNATREIIRAGASQIVTAGNFPIGCFPYTLSAFSSNDSTDYDENGCIKRLNNLAIYQNSNLQTALYSLRREFPNVVILYADYYNAFLTILRQAPILGFDRRTLLSPCCQSRDYNPTSPQFCGGIGVPVCDNPNQYVHWDGLHLTEAVHRQISKIIDTNLVLGKNCTF</sequence>
<dbReference type="PANTHER" id="PTHR22835:SF659">
    <property type="entry name" value="GDSL LIPASE_ACYLHYDROLASE, PUTATIVE (AFU_ORTHOLOGUE AFUA_2G00510)-RELATED"/>
    <property type="match status" value="1"/>
</dbReference>
<proteinExistence type="inferred from homology"/>
<protein>
    <submittedName>
        <fullName evidence="6">GDSL-like Lipase/Acylhydrolase superfamily protein</fullName>
    </submittedName>
</protein>
<evidence type="ECO:0000256" key="1">
    <source>
        <dbReference type="ARBA" id="ARBA00008668"/>
    </source>
</evidence>
<dbReference type="PANTHER" id="PTHR22835">
    <property type="entry name" value="ZINC FINGER FYVE DOMAIN CONTAINING PROTEIN"/>
    <property type="match status" value="1"/>
</dbReference>
<dbReference type="InterPro" id="IPR036514">
    <property type="entry name" value="SGNH_hydro_sf"/>
</dbReference>
<dbReference type="Pfam" id="PF00657">
    <property type="entry name" value="Lipase_GDSL"/>
    <property type="match status" value="1"/>
</dbReference>
<dbReference type="EMBL" id="BKCP01004738">
    <property type="protein sequence ID" value="GER33406.1"/>
    <property type="molecule type" value="Genomic_DNA"/>
</dbReference>
<dbReference type="InterPro" id="IPR001087">
    <property type="entry name" value="GDSL"/>
</dbReference>